<feature type="domain" description="Methyl-accepting transducer" evidence="3">
    <location>
        <begin position="171"/>
        <end position="287"/>
    </location>
</feature>
<dbReference type="Gene3D" id="3.30.450.20">
    <property type="entry name" value="PAS domain"/>
    <property type="match status" value="1"/>
</dbReference>
<dbReference type="PROSITE" id="PS50113">
    <property type="entry name" value="PAC"/>
    <property type="match status" value="1"/>
</dbReference>
<keyword evidence="1 2" id="KW-0807">Transducer</keyword>
<dbReference type="OrthoDB" id="9765776at2"/>
<dbReference type="AlphaFoldDB" id="A0A328U6G8"/>
<evidence type="ECO:0000259" key="5">
    <source>
        <dbReference type="PROSITE" id="PS50113"/>
    </source>
</evidence>
<dbReference type="EMBL" id="QLUW01000003">
    <property type="protein sequence ID" value="RAP75576.1"/>
    <property type="molecule type" value="Genomic_DNA"/>
</dbReference>
<comment type="caution">
    <text evidence="6">The sequence shown here is derived from an EMBL/GenBank/DDBJ whole genome shotgun (WGS) entry which is preliminary data.</text>
</comment>
<name>A0A328U6G8_9BACL</name>
<dbReference type="PANTHER" id="PTHR32089:SF112">
    <property type="entry name" value="LYSOZYME-LIKE PROTEIN-RELATED"/>
    <property type="match status" value="1"/>
</dbReference>
<keyword evidence="7" id="KW-1185">Reference proteome</keyword>
<dbReference type="Pfam" id="PF00015">
    <property type="entry name" value="MCPsignal"/>
    <property type="match status" value="1"/>
</dbReference>
<dbReference type="PROSITE" id="PS50111">
    <property type="entry name" value="CHEMOTAXIS_TRANSDUC_2"/>
    <property type="match status" value="1"/>
</dbReference>
<dbReference type="SUPFAM" id="SSF58104">
    <property type="entry name" value="Methyl-accepting chemotaxis protein (MCP) signaling domain"/>
    <property type="match status" value="1"/>
</dbReference>
<sequence>MMNDQLPIETTLLFGAIERSQALIVFDPQGKILWANQNFLHVAGYSAQDVQSMHHRQLCLPAFSESQEYVTFWDNLRKGIAFHDKVQRITKAKQPIWLDAFYTPVIDNNGYVQAVIKIASDITEHQTILDNSTHEFIAVIEQMTASTNEVYDASQSIVHDVEILNREADVVRKNLEEIKKVTSFVEEIASQSNLLGLNAAIEAARAGDHGRGFGVVASEIRKMADSSKASAVSISKQLSDIQKSIALMIQSVKKVNEQIHGNSESINELKRSYEHIASTADKLAAIV</sequence>
<dbReference type="InterPro" id="IPR000014">
    <property type="entry name" value="PAS"/>
</dbReference>
<dbReference type="NCBIfam" id="TIGR00229">
    <property type="entry name" value="sensory_box"/>
    <property type="match status" value="1"/>
</dbReference>
<evidence type="ECO:0000259" key="4">
    <source>
        <dbReference type="PROSITE" id="PS50112"/>
    </source>
</evidence>
<feature type="domain" description="PAC" evidence="5">
    <location>
        <begin position="82"/>
        <end position="134"/>
    </location>
</feature>
<evidence type="ECO:0000256" key="2">
    <source>
        <dbReference type="PROSITE-ProRule" id="PRU00284"/>
    </source>
</evidence>
<evidence type="ECO:0000313" key="7">
    <source>
        <dbReference type="Proteomes" id="UP000249260"/>
    </source>
</evidence>
<dbReference type="SUPFAM" id="SSF55785">
    <property type="entry name" value="PYP-like sensor domain (PAS domain)"/>
    <property type="match status" value="1"/>
</dbReference>
<evidence type="ECO:0000313" key="6">
    <source>
        <dbReference type="EMBL" id="RAP75576.1"/>
    </source>
</evidence>
<dbReference type="Gene3D" id="6.10.250.3200">
    <property type="match status" value="1"/>
</dbReference>
<accession>A0A328U6G8</accession>
<dbReference type="GO" id="GO:0016020">
    <property type="term" value="C:membrane"/>
    <property type="evidence" value="ECO:0007669"/>
    <property type="project" value="InterPro"/>
</dbReference>
<proteinExistence type="predicted"/>
<keyword evidence="6" id="KW-0808">Transferase</keyword>
<dbReference type="InterPro" id="IPR000700">
    <property type="entry name" value="PAS-assoc_C"/>
</dbReference>
<dbReference type="SMART" id="SM00283">
    <property type="entry name" value="MA"/>
    <property type="match status" value="1"/>
</dbReference>
<dbReference type="GO" id="GO:0007165">
    <property type="term" value="P:signal transduction"/>
    <property type="evidence" value="ECO:0007669"/>
    <property type="project" value="UniProtKB-KW"/>
</dbReference>
<gene>
    <name evidence="6" type="ORF">DL346_16670</name>
</gene>
<keyword evidence="6" id="KW-0418">Kinase</keyword>
<feature type="domain" description="PAS" evidence="4">
    <location>
        <begin position="23"/>
        <end position="50"/>
    </location>
</feature>
<evidence type="ECO:0000259" key="3">
    <source>
        <dbReference type="PROSITE" id="PS50111"/>
    </source>
</evidence>
<dbReference type="PANTHER" id="PTHR32089">
    <property type="entry name" value="METHYL-ACCEPTING CHEMOTAXIS PROTEIN MCPB"/>
    <property type="match status" value="1"/>
</dbReference>
<dbReference type="Proteomes" id="UP000249260">
    <property type="component" value="Unassembled WGS sequence"/>
</dbReference>
<dbReference type="GO" id="GO:0016301">
    <property type="term" value="F:kinase activity"/>
    <property type="evidence" value="ECO:0007669"/>
    <property type="project" value="UniProtKB-KW"/>
</dbReference>
<dbReference type="InterPro" id="IPR004089">
    <property type="entry name" value="MCPsignal_dom"/>
</dbReference>
<protein>
    <submittedName>
        <fullName evidence="6">Histidine kinase</fullName>
    </submittedName>
</protein>
<dbReference type="Pfam" id="PF13426">
    <property type="entry name" value="PAS_9"/>
    <property type="match status" value="1"/>
</dbReference>
<dbReference type="PROSITE" id="PS50112">
    <property type="entry name" value="PAS"/>
    <property type="match status" value="1"/>
</dbReference>
<dbReference type="CDD" id="cd00130">
    <property type="entry name" value="PAS"/>
    <property type="match status" value="1"/>
</dbReference>
<dbReference type="InterPro" id="IPR035965">
    <property type="entry name" value="PAS-like_dom_sf"/>
</dbReference>
<organism evidence="6 7">
    <name type="scientific">Paenibacillus montanisoli</name>
    <dbReference type="NCBI Taxonomy" id="2081970"/>
    <lineage>
        <taxon>Bacteria</taxon>
        <taxon>Bacillati</taxon>
        <taxon>Bacillota</taxon>
        <taxon>Bacilli</taxon>
        <taxon>Bacillales</taxon>
        <taxon>Paenibacillaceae</taxon>
        <taxon>Paenibacillus</taxon>
    </lineage>
</organism>
<evidence type="ECO:0000256" key="1">
    <source>
        <dbReference type="ARBA" id="ARBA00023224"/>
    </source>
</evidence>
<reference evidence="6 7" key="1">
    <citation type="submission" date="2018-06" db="EMBL/GenBank/DDBJ databases">
        <title>Paenibacillus montanisoli sp. nov., isolated from mountain area soil.</title>
        <authorList>
            <person name="Wu M."/>
        </authorList>
    </citation>
    <scope>NUCLEOTIDE SEQUENCE [LARGE SCALE GENOMIC DNA]</scope>
    <source>
        <strain evidence="6 7">RA17</strain>
    </source>
</reference>